<proteinExistence type="predicted"/>
<keyword evidence="2" id="KW-0282">Flagellum</keyword>
<dbReference type="GO" id="GO:0009424">
    <property type="term" value="C:bacterial-type flagellum hook"/>
    <property type="evidence" value="ECO:0007669"/>
    <property type="project" value="InterPro"/>
</dbReference>
<protein>
    <submittedName>
        <fullName evidence="2">Flagellar hook-associated 2 domain-containing protein</fullName>
    </submittedName>
</protein>
<evidence type="ECO:0000259" key="1">
    <source>
        <dbReference type="Pfam" id="PF02465"/>
    </source>
</evidence>
<feature type="domain" description="Flagellar hook-associated protein 2 N-terminal" evidence="1">
    <location>
        <begin position="16"/>
        <end position="55"/>
    </location>
</feature>
<reference evidence="2 3" key="1">
    <citation type="submission" date="2019-03" db="EMBL/GenBank/DDBJ databases">
        <authorList>
            <consortium name="Pathogen Informatics"/>
        </authorList>
    </citation>
    <scope>NUCLEOTIDE SEQUENCE [LARGE SCALE GENOMIC DNA]</scope>
    <source>
        <strain evidence="2 3">NCTC12126</strain>
    </source>
</reference>
<keyword evidence="2" id="KW-0969">Cilium</keyword>
<name>A0A484Y904_9ENTR</name>
<dbReference type="Proteomes" id="UP000351155">
    <property type="component" value="Unassembled WGS sequence"/>
</dbReference>
<dbReference type="InterPro" id="IPR003481">
    <property type="entry name" value="FliD_N"/>
</dbReference>
<gene>
    <name evidence="2" type="primary">fliD_5</name>
    <name evidence="2" type="ORF">NCTC12126_02981</name>
</gene>
<dbReference type="Pfam" id="PF02465">
    <property type="entry name" value="FliD_N"/>
    <property type="match status" value="1"/>
</dbReference>
<evidence type="ECO:0000313" key="3">
    <source>
        <dbReference type="Proteomes" id="UP000351155"/>
    </source>
</evidence>
<organism evidence="2 3">
    <name type="scientific">Enterobacter cancerogenus</name>
    <dbReference type="NCBI Taxonomy" id="69218"/>
    <lineage>
        <taxon>Bacteria</taxon>
        <taxon>Pseudomonadati</taxon>
        <taxon>Pseudomonadota</taxon>
        <taxon>Gammaproteobacteria</taxon>
        <taxon>Enterobacterales</taxon>
        <taxon>Enterobacteriaceae</taxon>
        <taxon>Enterobacter</taxon>
        <taxon>Enterobacter cloacae complex</taxon>
    </lineage>
</organism>
<dbReference type="EMBL" id="CAADIW010000024">
    <property type="protein sequence ID" value="VFS30769.1"/>
    <property type="molecule type" value="Genomic_DNA"/>
</dbReference>
<sequence length="64" mass="6689">MATITNLGIGSAGLGDLYNQLDTAERTKLKTITTQQTTYNAQLSAYGKLQSAMDKSANCDGCAG</sequence>
<keyword evidence="2" id="KW-0966">Cell projection</keyword>
<accession>A0A484Y904</accession>
<evidence type="ECO:0000313" key="2">
    <source>
        <dbReference type="EMBL" id="VFS30769.1"/>
    </source>
</evidence>
<dbReference type="AlphaFoldDB" id="A0A484Y904"/>